<keyword evidence="2" id="KW-0862">Zinc</keyword>
<dbReference type="GO" id="GO:0000981">
    <property type="term" value="F:DNA-binding transcription factor activity, RNA polymerase II-specific"/>
    <property type="evidence" value="ECO:0007669"/>
    <property type="project" value="InterPro"/>
</dbReference>
<dbReference type="PROSITE" id="PS50157">
    <property type="entry name" value="ZINC_FINGER_C2H2_2"/>
    <property type="match status" value="1"/>
</dbReference>
<keyword evidence="11" id="KW-1185">Reference proteome</keyword>
<protein>
    <submittedName>
        <fullName evidence="10">Transcription factor cmr1</fullName>
    </submittedName>
</protein>
<dbReference type="HOGENOM" id="CLU_008362_0_0_1"/>
<dbReference type="InterPro" id="IPR013087">
    <property type="entry name" value="Znf_C2H2_type"/>
</dbReference>
<evidence type="ECO:0000259" key="9">
    <source>
        <dbReference type="PROSITE" id="PS50157"/>
    </source>
</evidence>
<evidence type="ECO:0000256" key="5">
    <source>
        <dbReference type="ARBA" id="ARBA00023242"/>
    </source>
</evidence>
<dbReference type="PANTHER" id="PTHR47660">
    <property type="entry name" value="TRANSCRIPTION FACTOR WITH C2H2 AND ZN(2)-CYS(6) DNA BINDING DOMAIN (EUROFUNG)-RELATED-RELATED"/>
    <property type="match status" value="1"/>
</dbReference>
<organism evidence="11">
    <name type="scientific">Grosmannia clavigera (strain kw1407 / UAMH 11150)</name>
    <name type="common">Blue stain fungus</name>
    <name type="synonym">Graphiocladiella clavigera</name>
    <dbReference type="NCBI Taxonomy" id="655863"/>
    <lineage>
        <taxon>Eukaryota</taxon>
        <taxon>Fungi</taxon>
        <taxon>Dikarya</taxon>
        <taxon>Ascomycota</taxon>
        <taxon>Pezizomycotina</taxon>
        <taxon>Sordariomycetes</taxon>
        <taxon>Sordariomycetidae</taxon>
        <taxon>Ophiostomatales</taxon>
        <taxon>Ophiostomataceae</taxon>
        <taxon>Leptographium</taxon>
    </lineage>
</organism>
<evidence type="ECO:0000256" key="2">
    <source>
        <dbReference type="ARBA" id="ARBA00022833"/>
    </source>
</evidence>
<dbReference type="GO" id="GO:0006351">
    <property type="term" value="P:DNA-templated transcription"/>
    <property type="evidence" value="ECO:0007669"/>
    <property type="project" value="InterPro"/>
</dbReference>
<reference evidence="10 11" key="1">
    <citation type="journal article" date="2011" name="Proc. Natl. Acad. Sci. U.S.A.">
        <title>Genome and transcriptome analyses of the mountain pine beetle-fungal symbiont Grosmannia clavigera, a lodgepole pine pathogen.</title>
        <authorList>
            <person name="DiGuistini S."/>
            <person name="Wang Y."/>
            <person name="Liao N.Y."/>
            <person name="Taylor G."/>
            <person name="Tanguay P."/>
            <person name="Feau N."/>
            <person name="Henrissat B."/>
            <person name="Chan S.K."/>
            <person name="Hesse-Orce U."/>
            <person name="Alamouti S.M."/>
            <person name="Tsui C.K.M."/>
            <person name="Docking R.T."/>
            <person name="Levasseur A."/>
            <person name="Haridas S."/>
            <person name="Robertson G."/>
            <person name="Birol I."/>
            <person name="Holt R.A."/>
            <person name="Marra M.A."/>
            <person name="Hamelin R.C."/>
            <person name="Hirst M."/>
            <person name="Jones S.J.M."/>
            <person name="Bohlmann J."/>
            <person name="Breuil C."/>
        </authorList>
    </citation>
    <scope>NUCLEOTIDE SEQUENCE [LARGE SCALE GENOMIC DNA]</scope>
    <source>
        <strain evidence="11">kw1407 / UAMH 11150</strain>
    </source>
</reference>
<dbReference type="eggNOG" id="ENOG502RJ9V">
    <property type="taxonomic scope" value="Eukaryota"/>
</dbReference>
<evidence type="ECO:0000313" key="11">
    <source>
        <dbReference type="Proteomes" id="UP000007796"/>
    </source>
</evidence>
<evidence type="ECO:0000313" key="10">
    <source>
        <dbReference type="EMBL" id="EFX03282.1"/>
    </source>
</evidence>
<gene>
    <name evidence="10" type="ORF">CMQ_3211</name>
</gene>
<evidence type="ECO:0000256" key="1">
    <source>
        <dbReference type="ARBA" id="ARBA00022723"/>
    </source>
</evidence>
<dbReference type="Pfam" id="PF04082">
    <property type="entry name" value="Fungal_trans"/>
    <property type="match status" value="1"/>
</dbReference>
<evidence type="ECO:0000256" key="4">
    <source>
        <dbReference type="ARBA" id="ARBA00023163"/>
    </source>
</evidence>
<dbReference type="InterPro" id="IPR001138">
    <property type="entry name" value="Zn2Cys6_DnaBD"/>
</dbReference>
<proteinExistence type="predicted"/>
<dbReference type="PANTHER" id="PTHR47660:SF2">
    <property type="entry name" value="TRANSCRIPTION FACTOR WITH C2H2 AND ZN(2)-CYS(6) DNA BINDING DOMAIN (EUROFUNG)"/>
    <property type="match status" value="1"/>
</dbReference>
<dbReference type="GeneID" id="25976287"/>
<dbReference type="CDD" id="cd00067">
    <property type="entry name" value="GAL4"/>
    <property type="match status" value="1"/>
</dbReference>
<dbReference type="PROSITE" id="PS00463">
    <property type="entry name" value="ZN2_CY6_FUNGAL_1"/>
    <property type="match status" value="1"/>
</dbReference>
<feature type="region of interest" description="Disordered" evidence="7">
    <location>
        <begin position="306"/>
        <end position="331"/>
    </location>
</feature>
<dbReference type="InterPro" id="IPR007219">
    <property type="entry name" value="XnlR_reg_dom"/>
</dbReference>
<name>F0XGQ8_GROCL</name>
<dbReference type="STRING" id="655863.F0XGQ8"/>
<evidence type="ECO:0000259" key="8">
    <source>
        <dbReference type="PROSITE" id="PS50048"/>
    </source>
</evidence>
<feature type="domain" description="C2H2-type" evidence="9">
    <location>
        <begin position="10"/>
        <end position="38"/>
    </location>
</feature>
<dbReference type="Pfam" id="PF00172">
    <property type="entry name" value="Zn_clus"/>
    <property type="match status" value="1"/>
</dbReference>
<dbReference type="GO" id="GO:0003677">
    <property type="term" value="F:DNA binding"/>
    <property type="evidence" value="ECO:0007669"/>
    <property type="project" value="InterPro"/>
</dbReference>
<evidence type="ECO:0000256" key="3">
    <source>
        <dbReference type="ARBA" id="ARBA00023015"/>
    </source>
</evidence>
<dbReference type="SMART" id="SM00066">
    <property type="entry name" value="GAL4"/>
    <property type="match status" value="1"/>
</dbReference>
<evidence type="ECO:0000256" key="7">
    <source>
        <dbReference type="SAM" id="MobiDB-lite"/>
    </source>
</evidence>
<dbReference type="Gene3D" id="4.10.240.10">
    <property type="entry name" value="Zn(2)-C6 fungal-type DNA-binding domain"/>
    <property type="match status" value="1"/>
</dbReference>
<feature type="region of interest" description="Disordered" evidence="7">
    <location>
        <begin position="954"/>
        <end position="992"/>
    </location>
</feature>
<dbReference type="RefSeq" id="XP_014172764.1">
    <property type="nucleotide sequence ID" value="XM_014317289.1"/>
</dbReference>
<keyword evidence="5" id="KW-0539">Nucleus</keyword>
<keyword evidence="4" id="KW-0804">Transcription</keyword>
<keyword evidence="6" id="KW-0863">Zinc-finger</keyword>
<dbReference type="Gene3D" id="3.30.160.60">
    <property type="entry name" value="Classic Zinc Finger"/>
    <property type="match status" value="1"/>
</dbReference>
<feature type="compositionally biased region" description="Gly residues" evidence="7">
    <location>
        <begin position="315"/>
        <end position="328"/>
    </location>
</feature>
<accession>F0XGQ8</accession>
<dbReference type="InterPro" id="IPR036236">
    <property type="entry name" value="Znf_C2H2_sf"/>
</dbReference>
<dbReference type="EMBL" id="GL629769">
    <property type="protein sequence ID" value="EFX03282.1"/>
    <property type="molecule type" value="Genomic_DNA"/>
</dbReference>
<feature type="compositionally biased region" description="Low complexity" evidence="7">
    <location>
        <begin position="964"/>
        <end position="992"/>
    </location>
</feature>
<dbReference type="OrthoDB" id="40579at2759"/>
<feature type="domain" description="Zn(2)-C6 fungal-type" evidence="8">
    <location>
        <begin position="56"/>
        <end position="83"/>
    </location>
</feature>
<dbReference type="InterPro" id="IPR036864">
    <property type="entry name" value="Zn2-C6_fun-type_DNA-bd_sf"/>
</dbReference>
<dbReference type="AlphaFoldDB" id="F0XGQ8"/>
<sequence>MWTDTNVKPHRCSACQLSFARRDLLQRHHSTYHEARDPMEPLPGGVPTVAGRTPIACQNCANAKTGCDKRVPCSRCAEKNLPCAARFARRSSKAAVRAAQANAAAAAAFTAQMVPVPSPPQPGPPLTPAFIELDLHAAVPKADSPIRSPLGLDHLMVGGATGVDMCLPDNSGLHQPSPLHQQLHHHAYPPQKKSPAHTHGHLSPEDFSSPHGRIETLDEFMGFGATTNEFIGPETSFQDLIWTEYHMDLDMYPHPMQLTRPGDLAPSALVPPFTAATELSDMSSSSEPMTVSSSRNSVHTRCTSIFSTGDNDGASGSGVRGVSGGSGGHMHEHRGSVFKPSTVVDLAAMVPAADGGIPEFEVVVASDAAWPLARCNPPIFSGSCPRTAIVHLECLEHKSKQEGTWGPLEHYLDGQPESADAAQVMPLTSRSREKMLAITQSFLHKALDIHRSGLYPKSGISGASSPTVDFNFLVLPPSRILEYFLRNYVHSLAIYYPLVVGGIVDPNEMLDNNQASTLLVLLMIAQGAASVPMAEARYLSAGLSETCRISLFDIIEKNVELSADPLALRCALLFTLLGAWGGDKWHMDIAMGQRSMYLSMLKHAGMLEPQPSMVPSLGSQTNTELQWRSWLHREAQNRLVYNWVMVDQELSLFHDTTPVLSISDLQCPLPSPDVLWLAPTADRWLATAQSLYGCTAVHTHAHGRGGSPMLVSSALTPSLCDVFQDFLHDNLARRKSSLTPQLLRLLLHPLQTLLGHLRTMLSCLSDVTPTRRTSNRTVTKASTLQRLEEAQAQLQQWYELSMAYCKANPDCGVTHCNLVLYHLISLNAVTNFPEVERLARRDGLGNTPFWDLALRHKLCILQREEAIFHCGQVLRLLRPMALNCRPSWWSTALYRAVLILWADSVCRLDPNFEQQRAGAGMSMLSSAVAAATTTVAAAIPSGSVVPAGVGPSSGANPGAGSGPGSVASASSPVQAGSSPGLGRSSNSRSSSVHSSSASLVAIDQVTPEDQAVITYLWQGDGIAVLTRLDGTHFTLDKPTEILTYGVRRIEETRNTRIGDGIRRKLMTLATNWAGQTGM</sequence>
<dbReference type="GO" id="GO:0008270">
    <property type="term" value="F:zinc ion binding"/>
    <property type="evidence" value="ECO:0007669"/>
    <property type="project" value="UniProtKB-KW"/>
</dbReference>
<dbReference type="PROSITE" id="PS00028">
    <property type="entry name" value="ZINC_FINGER_C2H2_1"/>
    <property type="match status" value="1"/>
</dbReference>
<dbReference type="SUPFAM" id="SSF57701">
    <property type="entry name" value="Zn2/Cys6 DNA-binding domain"/>
    <property type="match status" value="1"/>
</dbReference>
<dbReference type="PROSITE" id="PS50048">
    <property type="entry name" value="ZN2_CY6_FUNGAL_2"/>
    <property type="match status" value="1"/>
</dbReference>
<dbReference type="InParanoid" id="F0XGQ8"/>
<feature type="region of interest" description="Disordered" evidence="7">
    <location>
        <begin position="171"/>
        <end position="211"/>
    </location>
</feature>
<keyword evidence="1" id="KW-0479">Metal-binding</keyword>
<dbReference type="Proteomes" id="UP000007796">
    <property type="component" value="Unassembled WGS sequence"/>
</dbReference>
<dbReference type="SUPFAM" id="SSF57667">
    <property type="entry name" value="beta-beta-alpha zinc fingers"/>
    <property type="match status" value="1"/>
</dbReference>
<keyword evidence="3" id="KW-0805">Transcription regulation</keyword>
<evidence type="ECO:0000256" key="6">
    <source>
        <dbReference type="PROSITE-ProRule" id="PRU00042"/>
    </source>
</evidence>